<proteinExistence type="predicted"/>
<gene>
    <name evidence="7" type="ORF">H7849_06315</name>
</gene>
<keyword evidence="8" id="KW-1185">Reference proteome</keyword>
<dbReference type="InterPro" id="IPR049453">
    <property type="entry name" value="Memb_transporter_dom"/>
</dbReference>
<dbReference type="GO" id="GO:0016020">
    <property type="term" value="C:membrane"/>
    <property type="evidence" value="ECO:0007669"/>
    <property type="project" value="UniProtKB-SubCell"/>
</dbReference>
<keyword evidence="3 5" id="KW-1133">Transmembrane helix</keyword>
<feature type="transmembrane region" description="Helical" evidence="5">
    <location>
        <begin position="441"/>
        <end position="459"/>
    </location>
</feature>
<feature type="transmembrane region" description="Helical" evidence="5">
    <location>
        <begin position="497"/>
        <end position="516"/>
    </location>
</feature>
<name>A0A7G8BLY5_9BACT</name>
<feature type="transmembrane region" description="Helical" evidence="5">
    <location>
        <begin position="368"/>
        <end position="385"/>
    </location>
</feature>
<dbReference type="EMBL" id="CP060394">
    <property type="protein sequence ID" value="QNI33555.1"/>
    <property type="molecule type" value="Genomic_DNA"/>
</dbReference>
<accession>A0A7G8BLY5</accession>
<feature type="transmembrane region" description="Helical" evidence="5">
    <location>
        <begin position="130"/>
        <end position="148"/>
    </location>
</feature>
<evidence type="ECO:0000256" key="2">
    <source>
        <dbReference type="ARBA" id="ARBA00022692"/>
    </source>
</evidence>
<evidence type="ECO:0000256" key="3">
    <source>
        <dbReference type="ARBA" id="ARBA00022989"/>
    </source>
</evidence>
<feature type="transmembrane region" description="Helical" evidence="5">
    <location>
        <begin position="106"/>
        <end position="123"/>
    </location>
</feature>
<dbReference type="Pfam" id="PF13515">
    <property type="entry name" value="FUSC_2"/>
    <property type="match status" value="1"/>
</dbReference>
<keyword evidence="2 5" id="KW-0812">Transmembrane</keyword>
<reference evidence="7 8" key="1">
    <citation type="submission" date="2020-08" db="EMBL/GenBank/DDBJ databases">
        <title>Edaphobacter telluris sp. nov. and Acidobacterium dinghuensis sp. nov., two acidobacteria isolated from forest soil.</title>
        <authorList>
            <person name="Fu J."/>
            <person name="Qiu L."/>
        </authorList>
    </citation>
    <scope>NUCLEOTIDE SEQUENCE [LARGE SCALE GENOMIC DNA]</scope>
    <source>
        <strain evidence="7">4Y35</strain>
    </source>
</reference>
<comment type="subcellular location">
    <subcellularLocation>
        <location evidence="1">Membrane</location>
        <topology evidence="1">Multi-pass membrane protein</topology>
    </subcellularLocation>
</comment>
<evidence type="ECO:0000256" key="4">
    <source>
        <dbReference type="ARBA" id="ARBA00023136"/>
    </source>
</evidence>
<dbReference type="KEGG" id="adin:H7849_06315"/>
<organism evidence="7 8">
    <name type="scientific">Alloacidobacterium dinghuense</name>
    <dbReference type="NCBI Taxonomy" id="2763107"/>
    <lineage>
        <taxon>Bacteria</taxon>
        <taxon>Pseudomonadati</taxon>
        <taxon>Acidobacteriota</taxon>
        <taxon>Terriglobia</taxon>
        <taxon>Terriglobales</taxon>
        <taxon>Acidobacteriaceae</taxon>
        <taxon>Alloacidobacterium</taxon>
    </lineage>
</organism>
<dbReference type="AlphaFoldDB" id="A0A7G8BLY5"/>
<dbReference type="Proteomes" id="UP000515312">
    <property type="component" value="Chromosome"/>
</dbReference>
<keyword evidence="4 5" id="KW-0472">Membrane</keyword>
<evidence type="ECO:0000259" key="6">
    <source>
        <dbReference type="Pfam" id="PF13515"/>
    </source>
</evidence>
<feature type="transmembrane region" description="Helical" evidence="5">
    <location>
        <begin position="160"/>
        <end position="184"/>
    </location>
</feature>
<sequence length="713" mass="78488">MATQRAYLPHAERFTTWFPDFLRKELAPYPGRGAVVARMVISATFTTILIVTFRIPFGAIGALCAFLLSRENLLSTARSGLYLVAAFVLGGLFIPVGGRFFASTPITHFLWEAVSIFFLFFLLRTLTNYVVAIGLAAMVTNIFTIWYLPGPGEQNVETSLWQVGAASIGVLVTVGVEVIFYAIYRGDEILDGLDVRLKHIEDLMEDYAANRPSSPETSRMLAQYAVVGVGALRAHVTRTSNQSSDRNRISALISLTGRSIDFAAALATTGASGITASERERGARLAQHIAEIRLCLRSNNQPPQWEPEVVANEGTPLLYELEGITSLMASVLSGASSVDPRLEVLDSPPVANRIFVADAFSNPEHLRYVLGGTLAAMMCYILYVSLDWPGISTSVTTCVFTALSNIGASRQKQVLRIAGAVLGGFVFGLGAQIFILPNIDSVGGLAVLFAVVTAVAAWVATSSTRLSYAGLQIALAFYLINLSEFRIQTSLTLGRDRAVGVLLGIFAMWLVFERLYPHPAGDEMVRIFVRNLRLMTELITASPTSTDTGAILKIRRQREQVYRNFGDVTAQTDAVPFETGRRRAVDMAARDRIRRWQSSIRTFYLLEGPLVQFRVFGEVGEKSTAFRQMDDAFREECARALQHMAECLENQLNKKPLERSTSQSLLKLLESSAAEQATYSEREHALFGLLRTIALLVDRMKDEVASEPLYAIQ</sequence>
<dbReference type="RefSeq" id="WP_186745067.1">
    <property type="nucleotide sequence ID" value="NZ_CP060394.1"/>
</dbReference>
<feature type="transmembrane region" description="Helical" evidence="5">
    <location>
        <begin position="80"/>
        <end position="100"/>
    </location>
</feature>
<feature type="domain" description="Integral membrane bound transporter" evidence="6">
    <location>
        <begin position="379"/>
        <end position="511"/>
    </location>
</feature>
<protein>
    <submittedName>
        <fullName evidence="7">FUSC family protein</fullName>
    </submittedName>
</protein>
<feature type="transmembrane region" description="Helical" evidence="5">
    <location>
        <begin position="39"/>
        <end position="68"/>
    </location>
</feature>
<evidence type="ECO:0000256" key="5">
    <source>
        <dbReference type="SAM" id="Phobius"/>
    </source>
</evidence>
<feature type="transmembrane region" description="Helical" evidence="5">
    <location>
        <begin position="415"/>
        <end position="435"/>
    </location>
</feature>
<evidence type="ECO:0000256" key="1">
    <source>
        <dbReference type="ARBA" id="ARBA00004141"/>
    </source>
</evidence>
<evidence type="ECO:0000313" key="7">
    <source>
        <dbReference type="EMBL" id="QNI33555.1"/>
    </source>
</evidence>
<evidence type="ECO:0000313" key="8">
    <source>
        <dbReference type="Proteomes" id="UP000515312"/>
    </source>
</evidence>
<feature type="transmembrane region" description="Helical" evidence="5">
    <location>
        <begin position="391"/>
        <end position="408"/>
    </location>
</feature>